<accession>A0AAU9ILA4</accession>
<comment type="caution">
    <text evidence="1">The sequence shown here is derived from an EMBL/GenBank/DDBJ whole genome shotgun (WGS) entry which is preliminary data.</text>
</comment>
<keyword evidence="2" id="KW-1185">Reference proteome</keyword>
<evidence type="ECO:0000313" key="2">
    <source>
        <dbReference type="Proteomes" id="UP001162131"/>
    </source>
</evidence>
<sequence>MNSDSSDSAYSQGCVLLEGSYYDPIGKFNLTAEGCLIEFLKSQEPSTLFNMEQHVSSRIELLRDPKGKKYVQSPEQLTRSTLIRNKQIFQMNQYENWTLIEQNLESFVNKQIRIILKYAKKNLEKNKDLSEIEKDGENLDIFRCLLEIDEISASGNDESQNLKRLIDEAYQTLFIERK</sequence>
<dbReference type="EMBL" id="CAJZBQ010000012">
    <property type="protein sequence ID" value="CAG9314838.1"/>
    <property type="molecule type" value="Genomic_DNA"/>
</dbReference>
<proteinExistence type="predicted"/>
<organism evidence="1 2">
    <name type="scientific">Blepharisma stoltei</name>
    <dbReference type="NCBI Taxonomy" id="1481888"/>
    <lineage>
        <taxon>Eukaryota</taxon>
        <taxon>Sar</taxon>
        <taxon>Alveolata</taxon>
        <taxon>Ciliophora</taxon>
        <taxon>Postciliodesmatophora</taxon>
        <taxon>Heterotrichea</taxon>
        <taxon>Heterotrichida</taxon>
        <taxon>Blepharismidae</taxon>
        <taxon>Blepharisma</taxon>
    </lineage>
</organism>
<evidence type="ECO:0000313" key="1">
    <source>
        <dbReference type="EMBL" id="CAG9314838.1"/>
    </source>
</evidence>
<gene>
    <name evidence="1" type="ORF">BSTOLATCC_MIC11833</name>
</gene>
<name>A0AAU9ILA4_9CILI</name>
<reference evidence="1" key="1">
    <citation type="submission" date="2021-09" db="EMBL/GenBank/DDBJ databases">
        <authorList>
            <consortium name="AG Swart"/>
            <person name="Singh M."/>
            <person name="Singh A."/>
            <person name="Seah K."/>
            <person name="Emmerich C."/>
        </authorList>
    </citation>
    <scope>NUCLEOTIDE SEQUENCE</scope>
    <source>
        <strain evidence="1">ATCC30299</strain>
    </source>
</reference>
<dbReference type="Proteomes" id="UP001162131">
    <property type="component" value="Unassembled WGS sequence"/>
</dbReference>
<protein>
    <submittedName>
        <fullName evidence="1">Uncharacterized protein</fullName>
    </submittedName>
</protein>
<dbReference type="AlphaFoldDB" id="A0AAU9ILA4"/>